<accession>A0ABP0KHK4</accession>
<gene>
    <name evidence="1" type="ORF">SCF082_LOCUS17437</name>
</gene>
<evidence type="ECO:0000313" key="1">
    <source>
        <dbReference type="EMBL" id="CAK9026291.1"/>
    </source>
</evidence>
<comment type="caution">
    <text evidence="1">The sequence shown here is derived from an EMBL/GenBank/DDBJ whole genome shotgun (WGS) entry which is preliminary data.</text>
</comment>
<organism evidence="1 2">
    <name type="scientific">Durusdinium trenchii</name>
    <dbReference type="NCBI Taxonomy" id="1381693"/>
    <lineage>
        <taxon>Eukaryota</taxon>
        <taxon>Sar</taxon>
        <taxon>Alveolata</taxon>
        <taxon>Dinophyceae</taxon>
        <taxon>Suessiales</taxon>
        <taxon>Symbiodiniaceae</taxon>
        <taxon>Durusdinium</taxon>
    </lineage>
</organism>
<dbReference type="EMBL" id="CAXAMM010011488">
    <property type="protein sequence ID" value="CAK9026291.1"/>
    <property type="molecule type" value="Genomic_DNA"/>
</dbReference>
<keyword evidence="2" id="KW-1185">Reference proteome</keyword>
<sequence>MYKVLREVLETTSSGSRNDLAIGTGGRVRDEAMKSLVAKQLGVAMGNLEGQGLLDLKTGRIQSKKAKKEKTPEQQALVECKTLSNKFKRMANEIPACIKDIADYDVRNSSELASWHSFDLLGSGRLCMHRCTFIPASSKSRFLILRRLK</sequence>
<proteinExistence type="predicted"/>
<reference evidence="1 2" key="1">
    <citation type="submission" date="2024-02" db="EMBL/GenBank/DDBJ databases">
        <authorList>
            <person name="Chen Y."/>
            <person name="Shah S."/>
            <person name="Dougan E. K."/>
            <person name="Thang M."/>
            <person name="Chan C."/>
        </authorList>
    </citation>
    <scope>NUCLEOTIDE SEQUENCE [LARGE SCALE GENOMIC DNA]</scope>
</reference>
<name>A0ABP0KHK4_9DINO</name>
<dbReference type="Proteomes" id="UP001642464">
    <property type="component" value="Unassembled WGS sequence"/>
</dbReference>
<evidence type="ECO:0000313" key="2">
    <source>
        <dbReference type="Proteomes" id="UP001642464"/>
    </source>
</evidence>
<protein>
    <submittedName>
        <fullName evidence="1">Uncharacterized protein</fullName>
    </submittedName>
</protein>